<dbReference type="PANTHER" id="PTHR36159:SF1">
    <property type="entry name" value="RETROVIRUS-RELATED POL POLYPROTEIN FROM TRANSPOSON 412-LIKE PROTEIN"/>
    <property type="match status" value="1"/>
</dbReference>
<evidence type="ECO:0000313" key="2">
    <source>
        <dbReference type="EMBL" id="JAS21518.1"/>
    </source>
</evidence>
<dbReference type="PANTHER" id="PTHR36159">
    <property type="entry name" value="PROTEIN CBG23766"/>
    <property type="match status" value="1"/>
</dbReference>
<feature type="non-terminal residue" evidence="2">
    <location>
        <position position="144"/>
    </location>
</feature>
<gene>
    <name evidence="2" type="ORF">g.1237</name>
</gene>
<dbReference type="InterPro" id="IPR049512">
    <property type="entry name" value="DJR-like_dom"/>
</dbReference>
<feature type="domain" description="Double jelly roll-like" evidence="1">
    <location>
        <begin position="33"/>
        <end position="144"/>
    </location>
</feature>
<dbReference type="Pfam" id="PF21738">
    <property type="entry name" value="DJR-like_dom"/>
    <property type="match status" value="1"/>
</dbReference>
<organism evidence="2">
    <name type="scientific">Clastoptera arizonana</name>
    <name type="common">Arizona spittle bug</name>
    <dbReference type="NCBI Taxonomy" id="38151"/>
    <lineage>
        <taxon>Eukaryota</taxon>
        <taxon>Metazoa</taxon>
        <taxon>Ecdysozoa</taxon>
        <taxon>Arthropoda</taxon>
        <taxon>Hexapoda</taxon>
        <taxon>Insecta</taxon>
        <taxon>Pterygota</taxon>
        <taxon>Neoptera</taxon>
        <taxon>Paraneoptera</taxon>
        <taxon>Hemiptera</taxon>
        <taxon>Auchenorrhyncha</taxon>
        <taxon>Cercopoidea</taxon>
        <taxon>Clastopteridae</taxon>
        <taxon>Clastoptera</taxon>
    </lineage>
</organism>
<accession>A0A1B6D752</accession>
<proteinExistence type="predicted"/>
<evidence type="ECO:0000259" key="1">
    <source>
        <dbReference type="Pfam" id="PF21738"/>
    </source>
</evidence>
<dbReference type="AlphaFoldDB" id="A0A1B6D752"/>
<sequence length="144" mass="16455">GYASFTKNQIAALENSGFSEYDSDKDTLQKIPDTTSKKFGVILPLKMFMGFFEDYTKVVVNAKQELILRRAATDMEALYGLENAKGSTVKLEKLVWVMPHIKLSNEQKLNMTRFVESGTPVELAFRSWELSEYPVVPKTTNLYW</sequence>
<protein>
    <recommendedName>
        <fullName evidence="1">Double jelly roll-like domain-containing protein</fullName>
    </recommendedName>
</protein>
<feature type="non-terminal residue" evidence="2">
    <location>
        <position position="1"/>
    </location>
</feature>
<dbReference type="EMBL" id="GEDC01015780">
    <property type="protein sequence ID" value="JAS21518.1"/>
    <property type="molecule type" value="Transcribed_RNA"/>
</dbReference>
<reference evidence="2" key="1">
    <citation type="submission" date="2015-12" db="EMBL/GenBank/DDBJ databases">
        <title>De novo transcriptome assembly of four potential Pierce s Disease insect vectors from Arizona vineyards.</title>
        <authorList>
            <person name="Tassone E.E."/>
        </authorList>
    </citation>
    <scope>NUCLEOTIDE SEQUENCE</scope>
</reference>
<name>A0A1B6D752_9HEMI</name>